<dbReference type="FunFam" id="2.120.10.30:FF:000241">
    <property type="entry name" value="Low-density lipoprotein receptor-related protein 6"/>
    <property type="match status" value="1"/>
</dbReference>
<dbReference type="SMART" id="SM00181">
    <property type="entry name" value="EGF"/>
    <property type="match status" value="4"/>
</dbReference>
<evidence type="ECO:0000313" key="16">
    <source>
        <dbReference type="EMBL" id="GMR60190.1"/>
    </source>
</evidence>
<dbReference type="GO" id="GO:0017147">
    <property type="term" value="F:Wnt-protein binding"/>
    <property type="evidence" value="ECO:0007669"/>
    <property type="project" value="TreeGrafter"/>
</dbReference>
<keyword evidence="5" id="KW-0677">Repeat</keyword>
<keyword evidence="6 13" id="KW-0472">Membrane</keyword>
<evidence type="ECO:0000256" key="9">
    <source>
        <dbReference type="ARBA" id="ARBA00023180"/>
    </source>
</evidence>
<organism evidence="16 17">
    <name type="scientific">Pristionchus mayeri</name>
    <dbReference type="NCBI Taxonomy" id="1317129"/>
    <lineage>
        <taxon>Eukaryota</taxon>
        <taxon>Metazoa</taxon>
        <taxon>Ecdysozoa</taxon>
        <taxon>Nematoda</taxon>
        <taxon>Chromadorea</taxon>
        <taxon>Rhabditida</taxon>
        <taxon>Rhabditina</taxon>
        <taxon>Diplogasteromorpha</taxon>
        <taxon>Diplogasteroidea</taxon>
        <taxon>Neodiplogasteridae</taxon>
        <taxon>Pristionchus</taxon>
    </lineage>
</organism>
<evidence type="ECO:0000256" key="3">
    <source>
        <dbReference type="ARBA" id="ARBA00022583"/>
    </source>
</evidence>
<evidence type="ECO:0000256" key="5">
    <source>
        <dbReference type="ARBA" id="ARBA00022737"/>
    </source>
</evidence>
<dbReference type="InterPro" id="IPR000742">
    <property type="entry name" value="EGF"/>
</dbReference>
<feature type="repeat" description="LDL-receptor class B" evidence="11">
    <location>
        <begin position="444"/>
        <end position="488"/>
    </location>
</feature>
<keyword evidence="8" id="KW-0675">Receptor</keyword>
<dbReference type="InterPro" id="IPR050778">
    <property type="entry name" value="Cueball_EGF_LRP_Nidogen"/>
</dbReference>
<accession>A0AAN5DDM0</accession>
<dbReference type="SMART" id="SM00192">
    <property type="entry name" value="LDLa"/>
    <property type="match status" value="3"/>
</dbReference>
<keyword evidence="13" id="KW-1133">Transmembrane helix</keyword>
<comment type="subcellular location">
    <subcellularLocation>
        <location evidence="1">Membrane</location>
        <topology evidence="1">Single-pass membrane protein</topology>
    </subcellularLocation>
</comment>
<dbReference type="GO" id="GO:0006897">
    <property type="term" value="P:endocytosis"/>
    <property type="evidence" value="ECO:0007669"/>
    <property type="project" value="UniProtKB-KW"/>
</dbReference>
<feature type="domain" description="EGF-like" evidence="15">
    <location>
        <begin position="1289"/>
        <end position="1325"/>
    </location>
</feature>
<feature type="disulfide bond" evidence="10">
    <location>
        <begin position="1390"/>
        <end position="1405"/>
    </location>
</feature>
<dbReference type="SUPFAM" id="SSF63825">
    <property type="entry name" value="YWTD domain"/>
    <property type="match status" value="3"/>
</dbReference>
<keyword evidence="9" id="KW-0325">Glycoprotein</keyword>
<feature type="compositionally biased region" description="Polar residues" evidence="12">
    <location>
        <begin position="1693"/>
        <end position="1702"/>
    </location>
</feature>
<evidence type="ECO:0000256" key="10">
    <source>
        <dbReference type="PROSITE-ProRule" id="PRU00124"/>
    </source>
</evidence>
<dbReference type="InterPro" id="IPR011042">
    <property type="entry name" value="6-blade_b-propeller_TolB-like"/>
</dbReference>
<dbReference type="Gene3D" id="2.40.128.620">
    <property type="match status" value="1"/>
</dbReference>
<sequence length="1702" mass="187585">MRGRSFSVWSLAITFIASISAQPVTLLARIGKTISHLNIDPVTLHISDSRILYKPIGEELQVSLAVNSNSSSGYFTLGQHLHRLPLDGSEESSQLRVGGVLDDTPTAISYDWLTNKIYVALSTIGPDNSARIEVCDDVRGRKTDGGCAVILHDKLDYLHSLVLDPREGNMYWINAVQNQIERAFMNGLHHDQRPFLNPASSDGATLTSLALSGDTQTLFYVRTTKEGSELWKCRLYERQSCTQFFETTHVLHLDVHENNVLFSLSSGRLAMCEHAHCEGTLHEIEQISEMEVFQVIHDQSALKSSIFNPCSVNNGGCSHICLIARIEPKRTCACPIGVRLKEHGVTCEDGFSEVLIISAITGLFYVSLDTSDYTPQAIPYEGHDDSSHSLFDVDYDPLEGFVYWLDITDAAIKRCRFDGSDLSVVVKEGVQQSAKTFRLDVVGRNLFWVDGETALIWMGKMEGSLSPRVLDVSIKLENPHGIAIDSNGGVLYITDWYERSSRIVKMNLDGSEAQIFYSLQDFSFPTGIELDVEGGRLYWAESNHSLIRSIKLDATDLLTYMQASYKLVQPYSVSKLGNRIFCNSMAGRSFVEIVLRDGILAGHDSSRVVESQIYGPVGLRAVRLKETAKRSGSCAKGNNGGCGHYCLNSPSGSARCLCARGFELQKDGRRCVKSTSSIILLDGSGRRPDLVRMSLKGPRNFERLHLQDLSGSPHDMAYDQLSSSIYIASSNESSGTIEHVNLTSLTPRATVVVSGVSLRGISHLEIVPHANIIVYSNTEFGRIEASSLDGRHSKTLAWIGIRPTLIKLNLENNLIYYVNESVEISSIRRMPLTGAANGGEILYKTSQATSQIVAIAVNSNNREIYWSEQNRGVNTLHKMITNGTGEVVLFRSEDRRITYLQFRDDALYYIDSKKNEFGFFDSTGFHSVHAGVKSVRDFVITHPPLKSEKKYPCEEDNGDCTELCLPRSDSGVFCTCGDHRFFDVVSKSCQANPHGIIMASNGHFLLISAKDPKAMLNEDHSPITSLPIEKVGLPLSVAVDELSRFATLYWIDANEPKFIRSVPTKGSNTKTTQSLHVPACLHLRALTVDTFGRQLFVSCVVSSGRSHVMVFRIQSSSALLPDKLLHIGRVVNGDEISSVTGKQAVPTELAVGARKLAYLDVSTRSGGPILVVCDLDGRNCKKASERTTPYSRLSLLPRQGKLLFTGEDSINELDLTTLSTAPIPNGPERVKALFTAVDGERVATVPIDEKEDSFLVLGEERLLIPGMSRVTAITSFTTSEFVQFDRSRSCLHQECTHLCTYTGDSYECLCPLGYTISHASSHICMPNITCEPWEFLCRDQRTCVHAGAKCDHRLNCPDGSDESAEVCGNVDAKTWICGDEKTKIDRYLVCDGIPHCDDGSDEQGCKCSITSTEMDCAIFGRMSQPECVLRRLRCDHHYDCSNGADEDERLCSTFSPEVAGFRVTFTHIMIGAIVLLLLLAICPICVFFCYSRKRTEQMEPTMTDRRYHHFVGQNDPSLLVPLSSAPVDQYEMRPYSVVDSTSTYPSLPPPMASQCGSRGGGGCSYVYQMHGRDHPSRFYAPPPSTASLSTYGIVVPSFNTGTLSQRKIVITEHAVPSPSSRSGISPPPAYLVESQRGLQPRSNKGRKTSKTSPPTSNSKDAKNCSRATLNRSHSSSDKSDHDSVSLSSHSSEGAPTSSRNQL</sequence>
<gene>
    <name evidence="16" type="ORF">PMAYCL1PPCAC_30385</name>
</gene>
<dbReference type="InterPro" id="IPR002172">
    <property type="entry name" value="LDrepeatLR_classA_rpt"/>
</dbReference>
<keyword evidence="3" id="KW-0254">Endocytosis</keyword>
<evidence type="ECO:0000256" key="12">
    <source>
        <dbReference type="SAM" id="MobiDB-lite"/>
    </source>
</evidence>
<keyword evidence="7 10" id="KW-1015">Disulfide bond</keyword>
<feature type="compositionally biased region" description="Basic and acidic residues" evidence="12">
    <location>
        <begin position="1674"/>
        <end position="1683"/>
    </location>
</feature>
<dbReference type="Gene3D" id="2.120.10.30">
    <property type="entry name" value="TolB, C-terminal domain"/>
    <property type="match status" value="4"/>
</dbReference>
<dbReference type="SMART" id="SM00135">
    <property type="entry name" value="LY"/>
    <property type="match status" value="9"/>
</dbReference>
<dbReference type="GO" id="GO:0060070">
    <property type="term" value="P:canonical Wnt signaling pathway"/>
    <property type="evidence" value="ECO:0007669"/>
    <property type="project" value="TreeGrafter"/>
</dbReference>
<dbReference type="PANTHER" id="PTHR46513">
    <property type="entry name" value="VITELLOGENIN RECEPTOR-LIKE PROTEIN-RELATED-RELATED"/>
    <property type="match status" value="1"/>
</dbReference>
<feature type="region of interest" description="Disordered" evidence="12">
    <location>
        <begin position="1614"/>
        <end position="1702"/>
    </location>
</feature>
<protein>
    <recommendedName>
        <fullName evidence="15">EGF-like domain-containing protein</fullName>
    </recommendedName>
</protein>
<keyword evidence="2" id="KW-0245">EGF-like domain</keyword>
<dbReference type="InterPro" id="IPR036055">
    <property type="entry name" value="LDL_receptor-like_sf"/>
</dbReference>
<keyword evidence="13" id="KW-0812">Transmembrane</keyword>
<dbReference type="PANTHER" id="PTHR46513:SF44">
    <property type="entry name" value="LDL RECEPTOR RELATED PROTEIN 4"/>
    <property type="match status" value="1"/>
</dbReference>
<evidence type="ECO:0000256" key="2">
    <source>
        <dbReference type="ARBA" id="ARBA00022536"/>
    </source>
</evidence>
<evidence type="ECO:0000256" key="1">
    <source>
        <dbReference type="ARBA" id="ARBA00004167"/>
    </source>
</evidence>
<name>A0AAN5DDM0_9BILA</name>
<keyword evidence="4 14" id="KW-0732">Signal</keyword>
<feature type="domain" description="EGF-like" evidence="15">
    <location>
        <begin position="952"/>
        <end position="990"/>
    </location>
</feature>
<comment type="caution">
    <text evidence="16">The sequence shown here is derived from an EMBL/GenBank/DDBJ whole genome shotgun (WGS) entry which is preliminary data.</text>
</comment>
<evidence type="ECO:0000256" key="14">
    <source>
        <dbReference type="SAM" id="SignalP"/>
    </source>
</evidence>
<dbReference type="GO" id="GO:0042813">
    <property type="term" value="F:Wnt receptor activity"/>
    <property type="evidence" value="ECO:0007669"/>
    <property type="project" value="TreeGrafter"/>
</dbReference>
<evidence type="ECO:0000256" key="7">
    <source>
        <dbReference type="ARBA" id="ARBA00023157"/>
    </source>
</evidence>
<proteinExistence type="predicted"/>
<dbReference type="Proteomes" id="UP001328107">
    <property type="component" value="Unassembled WGS sequence"/>
</dbReference>
<dbReference type="GO" id="GO:0005886">
    <property type="term" value="C:plasma membrane"/>
    <property type="evidence" value="ECO:0007669"/>
    <property type="project" value="TreeGrafter"/>
</dbReference>
<dbReference type="Pfam" id="PF14670">
    <property type="entry name" value="FXa_inhibition"/>
    <property type="match status" value="2"/>
</dbReference>
<dbReference type="PROSITE" id="PS50068">
    <property type="entry name" value="LDLRA_2"/>
    <property type="match status" value="3"/>
</dbReference>
<evidence type="ECO:0000256" key="8">
    <source>
        <dbReference type="ARBA" id="ARBA00023170"/>
    </source>
</evidence>
<dbReference type="SUPFAM" id="SSF57196">
    <property type="entry name" value="EGF/Laminin"/>
    <property type="match status" value="2"/>
</dbReference>
<evidence type="ECO:0000313" key="17">
    <source>
        <dbReference type="Proteomes" id="UP001328107"/>
    </source>
</evidence>
<feature type="transmembrane region" description="Helical" evidence="13">
    <location>
        <begin position="1468"/>
        <end position="1490"/>
    </location>
</feature>
<keyword evidence="17" id="KW-1185">Reference proteome</keyword>
<dbReference type="PROSITE" id="PS51120">
    <property type="entry name" value="LDLRB"/>
    <property type="match status" value="1"/>
</dbReference>
<dbReference type="Gene3D" id="4.10.400.10">
    <property type="entry name" value="Low-density Lipoprotein Receptor"/>
    <property type="match status" value="2"/>
</dbReference>
<comment type="caution">
    <text evidence="10">Lacks conserved residue(s) required for the propagation of feature annotation.</text>
</comment>
<dbReference type="SUPFAM" id="SSF75011">
    <property type="entry name" value="3-carboxy-cis,cis-mucoante lactonizing enzyme"/>
    <property type="match status" value="1"/>
</dbReference>
<feature type="chain" id="PRO_5042820625" description="EGF-like domain-containing protein" evidence="14">
    <location>
        <begin position="22"/>
        <end position="1702"/>
    </location>
</feature>
<feature type="domain" description="EGF-like" evidence="15">
    <location>
        <begin position="309"/>
        <end position="348"/>
    </location>
</feature>
<dbReference type="InterPro" id="IPR023415">
    <property type="entry name" value="LDLR_class-A_CS"/>
</dbReference>
<feature type="domain" description="EGF-like" evidence="15">
    <location>
        <begin position="633"/>
        <end position="672"/>
    </location>
</feature>
<evidence type="ECO:0000256" key="6">
    <source>
        <dbReference type="ARBA" id="ARBA00023136"/>
    </source>
</evidence>
<dbReference type="PROSITE" id="PS01209">
    <property type="entry name" value="LDLRA_1"/>
    <property type="match status" value="1"/>
</dbReference>
<dbReference type="SUPFAM" id="SSF57424">
    <property type="entry name" value="LDL receptor-like module"/>
    <property type="match status" value="2"/>
</dbReference>
<reference evidence="17" key="1">
    <citation type="submission" date="2022-10" db="EMBL/GenBank/DDBJ databases">
        <title>Genome assembly of Pristionchus species.</title>
        <authorList>
            <person name="Yoshida K."/>
            <person name="Sommer R.J."/>
        </authorList>
    </citation>
    <scope>NUCLEOTIDE SEQUENCE [LARGE SCALE GENOMIC DNA]</scope>
    <source>
        <strain evidence="17">RS5460</strain>
    </source>
</reference>
<dbReference type="CDD" id="cd00112">
    <property type="entry name" value="LDLa"/>
    <property type="match status" value="3"/>
</dbReference>
<evidence type="ECO:0000259" key="15">
    <source>
        <dbReference type="SMART" id="SM00181"/>
    </source>
</evidence>
<dbReference type="PRINTS" id="PR00261">
    <property type="entry name" value="LDLRECEPTOR"/>
</dbReference>
<evidence type="ECO:0000256" key="11">
    <source>
        <dbReference type="PROSITE-ProRule" id="PRU00461"/>
    </source>
</evidence>
<evidence type="ECO:0000256" key="13">
    <source>
        <dbReference type="SAM" id="Phobius"/>
    </source>
</evidence>
<dbReference type="EMBL" id="BTRK01000006">
    <property type="protein sequence ID" value="GMR60190.1"/>
    <property type="molecule type" value="Genomic_DNA"/>
</dbReference>
<evidence type="ECO:0000256" key="4">
    <source>
        <dbReference type="ARBA" id="ARBA00022729"/>
    </source>
</evidence>
<dbReference type="Pfam" id="PF00057">
    <property type="entry name" value="Ldl_recept_a"/>
    <property type="match status" value="1"/>
</dbReference>
<feature type="signal peptide" evidence="14">
    <location>
        <begin position="1"/>
        <end position="21"/>
    </location>
</feature>
<dbReference type="InterPro" id="IPR000033">
    <property type="entry name" value="LDLR_classB_rpt"/>
</dbReference>